<evidence type="ECO:0000313" key="4">
    <source>
        <dbReference type="EMBL" id="PLW23661.1"/>
    </source>
</evidence>
<feature type="transmembrane region" description="Helical" evidence="1">
    <location>
        <begin position="211"/>
        <end position="230"/>
    </location>
</feature>
<feature type="domain" description="DUF7872" evidence="3">
    <location>
        <begin position="240"/>
        <end position="431"/>
    </location>
</feature>
<dbReference type="Proteomes" id="UP000235392">
    <property type="component" value="Unassembled WGS sequence"/>
</dbReference>
<comment type="caution">
    <text evidence="4">The sequence shown here is derived from an EMBL/GenBank/DDBJ whole genome shotgun (WGS) entry which is preliminary data.</text>
</comment>
<feature type="chain" id="PRO_5014563368" description="DUF7872 domain-containing protein" evidence="2">
    <location>
        <begin position="33"/>
        <end position="459"/>
    </location>
</feature>
<keyword evidence="1" id="KW-0812">Transmembrane</keyword>
<proteinExistence type="predicted"/>
<keyword evidence="2" id="KW-0732">Signal</keyword>
<dbReference type="EMBL" id="PGCI01000627">
    <property type="protein sequence ID" value="PLW23661.1"/>
    <property type="molecule type" value="Genomic_DNA"/>
</dbReference>
<dbReference type="InterPro" id="IPR057194">
    <property type="entry name" value="DUF7872"/>
</dbReference>
<dbReference type="PANTHER" id="PTHR33339:SF1">
    <property type="entry name" value="LYSM DOMAIN-CONTAINING PROTEIN"/>
    <property type="match status" value="1"/>
</dbReference>
<evidence type="ECO:0000313" key="5">
    <source>
        <dbReference type="EMBL" id="PLW47910.1"/>
    </source>
</evidence>
<feature type="transmembrane region" description="Helical" evidence="1">
    <location>
        <begin position="183"/>
        <end position="205"/>
    </location>
</feature>
<name>A0A2N5TDV6_9BASI</name>
<accession>A0A2N5TDV6</accession>
<evidence type="ECO:0000259" key="3">
    <source>
        <dbReference type="Pfam" id="PF25278"/>
    </source>
</evidence>
<feature type="signal peptide" evidence="2">
    <location>
        <begin position="1"/>
        <end position="32"/>
    </location>
</feature>
<evidence type="ECO:0000256" key="1">
    <source>
        <dbReference type="SAM" id="Phobius"/>
    </source>
</evidence>
<organism evidence="4 6">
    <name type="scientific">Puccinia coronata f. sp. avenae</name>
    <dbReference type="NCBI Taxonomy" id="200324"/>
    <lineage>
        <taxon>Eukaryota</taxon>
        <taxon>Fungi</taxon>
        <taxon>Dikarya</taxon>
        <taxon>Basidiomycota</taxon>
        <taxon>Pucciniomycotina</taxon>
        <taxon>Pucciniomycetes</taxon>
        <taxon>Pucciniales</taxon>
        <taxon>Pucciniaceae</taxon>
        <taxon>Puccinia</taxon>
    </lineage>
</organism>
<dbReference type="AlphaFoldDB" id="A0A2N5TDV6"/>
<reference evidence="4 6" key="1">
    <citation type="submission" date="2017-11" db="EMBL/GenBank/DDBJ databases">
        <title>De novo assembly and phasing of dikaryotic genomes from two isolates of Puccinia coronata f. sp. avenae, the causal agent of oat crown rust.</title>
        <authorList>
            <person name="Miller M.E."/>
            <person name="Zhang Y."/>
            <person name="Omidvar V."/>
            <person name="Sperschneider J."/>
            <person name="Schwessinger B."/>
            <person name="Raley C."/>
            <person name="Palmer J.M."/>
            <person name="Garnica D."/>
            <person name="Upadhyaya N."/>
            <person name="Rathjen J."/>
            <person name="Taylor J.M."/>
            <person name="Park R.F."/>
            <person name="Dodds P.N."/>
            <person name="Hirsch C.D."/>
            <person name="Kianian S.F."/>
            <person name="Figueroa M."/>
        </authorList>
    </citation>
    <scope>NUCLEOTIDE SEQUENCE [LARGE SCALE GENOMIC DNA]</scope>
    <source>
        <strain evidence="4">12SD80</strain>
    </source>
</reference>
<sequence length="459" mass="49814">MLLTIASSRRTTNQVMMMTLFIWSLLSSLVSTDGTQVALVPDNTTLSDNSTAVATTQNTTPATPKICDIEAPSPAVWKAHNISGFIASYPNSSTITISEFARQNGVINFVCGIGETCDAGQICGPIPGPVWHVLFAVQQWNQQLESMNKAIGFAASVVKATSSQLAIDLFPPDKAKSDKLFNVAHIMSLVLAAAAVVSAVVICWFPGPNVIATAFAAAAVVAVVEASVTLEAQKAFNAMKSDSFTRWAHYTEAITHWQEDIQNKILDTSKRFLTSGINDPAAMGALMLAGNTFTNAVDKDTNDIERAMEDVIKRRLIAGILLDRKAFVTVNSDSCDQKGPNGAFKPEDGWLSWCKDGKMMNVIYADGDKAGNKIYNGLTIPDKYGVTVEYMTTQSENCQQKFGGFSHDPYVDQPLPSDINADCIFNLPVCYPSADKRKSYSPLEKKGNNHCVYNLVTEY</sequence>
<dbReference type="PANTHER" id="PTHR33339">
    <property type="entry name" value="LYSM DOMAIN-CONTAINING PROTEIN"/>
    <property type="match status" value="1"/>
</dbReference>
<evidence type="ECO:0000313" key="6">
    <source>
        <dbReference type="Proteomes" id="UP000235392"/>
    </source>
</evidence>
<keyword evidence="1" id="KW-1133">Transmembrane helix</keyword>
<protein>
    <recommendedName>
        <fullName evidence="3">DUF7872 domain-containing protein</fullName>
    </recommendedName>
</protein>
<gene>
    <name evidence="5" type="ORF">PCASD_04966</name>
    <name evidence="4" type="ORF">PCASD_13561</name>
</gene>
<dbReference type="Pfam" id="PF25278">
    <property type="entry name" value="DUF7872"/>
    <property type="match status" value="1"/>
</dbReference>
<evidence type="ECO:0000256" key="2">
    <source>
        <dbReference type="SAM" id="SignalP"/>
    </source>
</evidence>
<dbReference type="EMBL" id="PGCI01000027">
    <property type="protein sequence ID" value="PLW47910.1"/>
    <property type="molecule type" value="Genomic_DNA"/>
</dbReference>
<keyword evidence="1" id="KW-0472">Membrane</keyword>